<dbReference type="Proteomes" id="UP000694404">
    <property type="component" value="Unplaced"/>
</dbReference>
<feature type="transmembrane region" description="Helical" evidence="6">
    <location>
        <begin position="190"/>
        <end position="214"/>
    </location>
</feature>
<evidence type="ECO:0000313" key="9">
    <source>
        <dbReference type="Proteomes" id="UP000694404"/>
    </source>
</evidence>
<name>A0A8C0HDJ0_CHEAB</name>
<feature type="domain" description="Major facilitator superfamily (MFS) profile" evidence="7">
    <location>
        <begin position="21"/>
        <end position="505"/>
    </location>
</feature>
<feature type="transmembrane region" description="Helical" evidence="6">
    <location>
        <begin position="226"/>
        <end position="247"/>
    </location>
</feature>
<gene>
    <name evidence="8" type="primary">LOC116826960</name>
</gene>
<evidence type="ECO:0000256" key="4">
    <source>
        <dbReference type="ARBA" id="ARBA00023136"/>
    </source>
</evidence>
<keyword evidence="2 6" id="KW-0812">Transmembrane</keyword>
<organism evidence="8 9">
    <name type="scientific">Chelonoidis abingdonii</name>
    <name type="common">Abingdon island giant tortoise</name>
    <name type="synonym">Testudo abingdonii</name>
    <dbReference type="NCBI Taxonomy" id="106734"/>
    <lineage>
        <taxon>Eukaryota</taxon>
        <taxon>Metazoa</taxon>
        <taxon>Chordata</taxon>
        <taxon>Craniata</taxon>
        <taxon>Vertebrata</taxon>
        <taxon>Euteleostomi</taxon>
        <taxon>Archelosauria</taxon>
        <taxon>Testudinata</taxon>
        <taxon>Testudines</taxon>
        <taxon>Cryptodira</taxon>
        <taxon>Durocryptodira</taxon>
        <taxon>Testudinoidea</taxon>
        <taxon>Testudinidae</taxon>
        <taxon>Chelonoidis</taxon>
    </lineage>
</organism>
<dbReference type="Pfam" id="PF00083">
    <property type="entry name" value="Sugar_tr"/>
    <property type="match status" value="1"/>
</dbReference>
<comment type="subcellular location">
    <subcellularLocation>
        <location evidence="1">Membrane</location>
        <topology evidence="1">Multi-pass membrane protein</topology>
    </subcellularLocation>
</comment>
<accession>A0A8C0HDJ0</accession>
<dbReference type="SUPFAM" id="SSF103473">
    <property type="entry name" value="MFS general substrate transporter"/>
    <property type="match status" value="1"/>
</dbReference>
<dbReference type="Ensembl" id="ENSCABT00000022792.1">
    <property type="protein sequence ID" value="ENSCABP00000020798.1"/>
    <property type="gene ID" value="ENSCABG00000015321.1"/>
</dbReference>
<evidence type="ECO:0000256" key="1">
    <source>
        <dbReference type="ARBA" id="ARBA00004141"/>
    </source>
</evidence>
<feature type="transmembrane region" description="Helical" evidence="6">
    <location>
        <begin position="20"/>
        <end position="44"/>
    </location>
</feature>
<dbReference type="PANTHER" id="PTHR24064">
    <property type="entry name" value="SOLUTE CARRIER FAMILY 22 MEMBER"/>
    <property type="match status" value="1"/>
</dbReference>
<reference evidence="8" key="1">
    <citation type="submission" date="2025-08" db="UniProtKB">
        <authorList>
            <consortium name="Ensembl"/>
        </authorList>
    </citation>
    <scope>IDENTIFICATION</scope>
</reference>
<dbReference type="AlphaFoldDB" id="A0A8C0HDJ0"/>
<evidence type="ECO:0000256" key="3">
    <source>
        <dbReference type="ARBA" id="ARBA00022989"/>
    </source>
</evidence>
<proteinExistence type="predicted"/>
<feature type="transmembrane region" description="Helical" evidence="6">
    <location>
        <begin position="480"/>
        <end position="500"/>
    </location>
</feature>
<feature type="compositionally biased region" description="Polar residues" evidence="5">
    <location>
        <begin position="527"/>
        <end position="537"/>
    </location>
</feature>
<feature type="transmembrane region" description="Helical" evidence="6">
    <location>
        <begin position="421"/>
        <end position="441"/>
    </location>
</feature>
<dbReference type="GeneTree" id="ENSGT00940000154607"/>
<keyword evidence="9" id="KW-1185">Reference proteome</keyword>
<evidence type="ECO:0000256" key="6">
    <source>
        <dbReference type="SAM" id="Phobius"/>
    </source>
</evidence>
<feature type="transmembrane region" description="Helical" evidence="6">
    <location>
        <begin position="334"/>
        <end position="352"/>
    </location>
</feature>
<dbReference type="InterPro" id="IPR005828">
    <property type="entry name" value="MFS_sugar_transport-like"/>
</dbReference>
<dbReference type="Gene3D" id="1.20.1250.20">
    <property type="entry name" value="MFS general substrate transporter like domains"/>
    <property type="match status" value="1"/>
</dbReference>
<evidence type="ECO:0000256" key="2">
    <source>
        <dbReference type="ARBA" id="ARBA00022692"/>
    </source>
</evidence>
<dbReference type="GO" id="GO:0022857">
    <property type="term" value="F:transmembrane transporter activity"/>
    <property type="evidence" value="ECO:0007669"/>
    <property type="project" value="InterPro"/>
</dbReference>
<keyword evidence="3 6" id="KW-1133">Transmembrane helix</keyword>
<evidence type="ECO:0000313" key="8">
    <source>
        <dbReference type="Ensembl" id="ENSCABP00000020798.1"/>
    </source>
</evidence>
<feature type="transmembrane region" description="Helical" evidence="6">
    <location>
        <begin position="364"/>
        <end position="385"/>
    </location>
</feature>
<feature type="transmembrane region" description="Helical" evidence="6">
    <location>
        <begin position="140"/>
        <end position="158"/>
    </location>
</feature>
<feature type="transmembrane region" description="Helical" evidence="6">
    <location>
        <begin position="453"/>
        <end position="474"/>
    </location>
</feature>
<feature type="transmembrane region" description="Helical" evidence="6">
    <location>
        <begin position="253"/>
        <end position="272"/>
    </location>
</feature>
<evidence type="ECO:0000256" key="5">
    <source>
        <dbReference type="SAM" id="MobiDB-lite"/>
    </source>
</evidence>
<dbReference type="PROSITE" id="PS50850">
    <property type="entry name" value="MFS"/>
    <property type="match status" value="1"/>
</dbReference>
<keyword evidence="4 6" id="KW-0472">Membrane</keyword>
<dbReference type="CDD" id="cd17374">
    <property type="entry name" value="MFS_OAT"/>
    <property type="match status" value="1"/>
</dbReference>
<dbReference type="GO" id="GO:0016020">
    <property type="term" value="C:membrane"/>
    <property type="evidence" value="ECO:0007669"/>
    <property type="project" value="UniProtKB-SubCell"/>
</dbReference>
<evidence type="ECO:0000259" key="7">
    <source>
        <dbReference type="PROSITE" id="PS50850"/>
    </source>
</evidence>
<sequence>MTNFGDIISAIGDLGPFQKWLVLMLSLANFLTAFPMFGQVFMVLDVPHHCKTSWIYAISPNLTEEQLLNLTIPRNTQGSYEECLMYTPVNWDIDSVVEYGLNVTKKCQEGWVYSSEQTPTLVTQFDLVCDRKELNDISQSIYMLGLLLGAVVFGSLSDRIGRRPIILLSMLVMGTFGVGAAFVPNFYVYVILRCLVGAAVSGIFIVQSVLLSLGTEWVGVPYRSHPVIVTQCCFSIGIMVLAGLAYGVRNWRLLQIAGSAPVFCLFFYIWVLPESARWLMTKEKIKEAKNLLQKAASVNRRTIPPELLDQLMLEKKVKSGNILDLFLKKRLRKVTLVMAYAWFVNSLVYYGLSLNVGSFGLDIYLTQLVFGAVEIPARFGCIFLLQWFGRKKCQGCFLLLGGATCLIITCIPKDLPVVVTTLAVIGKFAIAASFSISYVYSAELFPTIIRQTGVGLCSMSSRVGGIISPLIGLLHKYHPAIPMVIFGSTPVTAGILCFLLPETRGKELQDHTEEGGKSPGNKPIVSTGWTESECQSQGQGGKRVL</sequence>
<protein>
    <recommendedName>
        <fullName evidence="7">Major facilitator superfamily (MFS) profile domain-containing protein</fullName>
    </recommendedName>
</protein>
<feature type="transmembrane region" description="Helical" evidence="6">
    <location>
        <begin position="165"/>
        <end position="184"/>
    </location>
</feature>
<dbReference type="InterPro" id="IPR020846">
    <property type="entry name" value="MFS_dom"/>
</dbReference>
<feature type="transmembrane region" description="Helical" evidence="6">
    <location>
        <begin position="397"/>
        <end position="415"/>
    </location>
</feature>
<reference evidence="8" key="2">
    <citation type="submission" date="2025-09" db="UniProtKB">
        <authorList>
            <consortium name="Ensembl"/>
        </authorList>
    </citation>
    <scope>IDENTIFICATION</scope>
</reference>
<dbReference type="InterPro" id="IPR036259">
    <property type="entry name" value="MFS_trans_sf"/>
</dbReference>
<feature type="region of interest" description="Disordered" evidence="5">
    <location>
        <begin position="508"/>
        <end position="545"/>
    </location>
</feature>